<organism evidence="2 3">
    <name type="scientific">Babesia ovata</name>
    <dbReference type="NCBI Taxonomy" id="189622"/>
    <lineage>
        <taxon>Eukaryota</taxon>
        <taxon>Sar</taxon>
        <taxon>Alveolata</taxon>
        <taxon>Apicomplexa</taxon>
        <taxon>Aconoidasida</taxon>
        <taxon>Piroplasmida</taxon>
        <taxon>Babesiidae</taxon>
        <taxon>Babesia</taxon>
    </lineage>
</organism>
<proteinExistence type="predicted"/>
<gene>
    <name evidence="2" type="ORF">BOVATA_032140</name>
</gene>
<sequence length="154" mass="16806">MERAEDGAKLVPLRHRGFHKFTALHKDATLGMESLSLGPPEKMKMRTSTVLKKETGRDIFASTESAPHAALSTYKADFVRYDLPLSRVESLAPARGDRVPFRATTTYRMDYRTAVCPEDTVIPAGAGPRMPASVGGGRRRSASPGSVRGRSCSR</sequence>
<dbReference type="VEuPathDB" id="PiroplasmaDB:BOVATA_032140"/>
<comment type="caution">
    <text evidence="2">The sequence shown here is derived from an EMBL/GenBank/DDBJ whole genome shotgun (WGS) entry which is preliminary data.</text>
</comment>
<dbReference type="AlphaFoldDB" id="A0A2H6KFE7"/>
<feature type="compositionally biased region" description="Low complexity" evidence="1">
    <location>
        <begin position="142"/>
        <end position="154"/>
    </location>
</feature>
<evidence type="ECO:0000256" key="1">
    <source>
        <dbReference type="SAM" id="MobiDB-lite"/>
    </source>
</evidence>
<dbReference type="EMBL" id="BDSA01000003">
    <property type="protein sequence ID" value="GBE61721.1"/>
    <property type="molecule type" value="Genomic_DNA"/>
</dbReference>
<keyword evidence="3" id="KW-1185">Reference proteome</keyword>
<reference evidence="2 3" key="1">
    <citation type="journal article" date="2017" name="BMC Genomics">
        <title>Whole-genome assembly of Babesia ovata and comparative genomics between closely related pathogens.</title>
        <authorList>
            <person name="Yamagishi J."/>
            <person name="Asada M."/>
            <person name="Hakimi H."/>
            <person name="Tanaka T.Q."/>
            <person name="Sugimoto C."/>
            <person name="Kawazu S."/>
        </authorList>
    </citation>
    <scope>NUCLEOTIDE SEQUENCE [LARGE SCALE GENOMIC DNA]</scope>
    <source>
        <strain evidence="2 3">Miyake</strain>
    </source>
</reference>
<evidence type="ECO:0000313" key="3">
    <source>
        <dbReference type="Proteomes" id="UP000236319"/>
    </source>
</evidence>
<feature type="region of interest" description="Disordered" evidence="1">
    <location>
        <begin position="122"/>
        <end position="154"/>
    </location>
</feature>
<dbReference type="RefSeq" id="XP_028867964.1">
    <property type="nucleotide sequence ID" value="XM_029012131.1"/>
</dbReference>
<dbReference type="Proteomes" id="UP000236319">
    <property type="component" value="Unassembled WGS sequence"/>
</dbReference>
<dbReference type="GeneID" id="39875491"/>
<accession>A0A2H6KFE7</accession>
<evidence type="ECO:0000313" key="2">
    <source>
        <dbReference type="EMBL" id="GBE61721.1"/>
    </source>
</evidence>
<name>A0A2H6KFE7_9APIC</name>
<protein>
    <submittedName>
        <fullName evidence="2">PAS domain S-box containing protein, putative</fullName>
    </submittedName>
</protein>
<dbReference type="OrthoDB" id="365640at2759"/>